<sequence>MLTKKNWDKAYEILKNNSDIDSTSSGGIYRFTYLTYDGLKELVGKKYMPLCERQNYSPTVGQWIDLFEKYKLKDRVYFLGYIVEISRSDRRVSIEGIEASIDSEFIAEEWKAICKITSSADTFHTDPLLACWD</sequence>
<name>A0A8S5MKI0_9CAUD</name>
<dbReference type="EMBL" id="BK014923">
    <property type="protein sequence ID" value="DAD82718.1"/>
    <property type="molecule type" value="Genomic_DNA"/>
</dbReference>
<reference evidence="1" key="1">
    <citation type="journal article" date="2021" name="Proc. Natl. Acad. Sci. U.S.A.">
        <title>A Catalog of Tens of Thousands of Viruses from Human Metagenomes Reveals Hidden Associations with Chronic Diseases.</title>
        <authorList>
            <person name="Tisza M.J."/>
            <person name="Buck C.B."/>
        </authorList>
    </citation>
    <scope>NUCLEOTIDE SEQUENCE</scope>
    <source>
        <strain evidence="1">Ctrpg19</strain>
    </source>
</reference>
<evidence type="ECO:0000313" key="1">
    <source>
        <dbReference type="EMBL" id="DAD82718.1"/>
    </source>
</evidence>
<organism evidence="1">
    <name type="scientific">Siphoviridae sp. ctrpg19</name>
    <dbReference type="NCBI Taxonomy" id="2826481"/>
    <lineage>
        <taxon>Viruses</taxon>
        <taxon>Duplodnaviria</taxon>
        <taxon>Heunggongvirae</taxon>
        <taxon>Uroviricota</taxon>
        <taxon>Caudoviricetes</taxon>
    </lineage>
</organism>
<proteinExistence type="predicted"/>
<accession>A0A8S5MKI0</accession>
<protein>
    <submittedName>
        <fullName evidence="1">Uncharacterized protein</fullName>
    </submittedName>
</protein>